<accession>A0A0B2Q861</accession>
<evidence type="ECO:0000313" key="1">
    <source>
        <dbReference type="EMBL" id="KHN15992.1"/>
    </source>
</evidence>
<sequence length="61" mass="6803">MFKLNIDGSSLGNPVSHEMVSSGVSSLHPYAALVDRIYSFKNRQWNISFTHTYLEGNGITN</sequence>
<organism evidence="1">
    <name type="scientific">Glycine soja</name>
    <name type="common">Wild soybean</name>
    <dbReference type="NCBI Taxonomy" id="3848"/>
    <lineage>
        <taxon>Eukaryota</taxon>
        <taxon>Viridiplantae</taxon>
        <taxon>Streptophyta</taxon>
        <taxon>Embryophyta</taxon>
        <taxon>Tracheophyta</taxon>
        <taxon>Spermatophyta</taxon>
        <taxon>Magnoliopsida</taxon>
        <taxon>eudicotyledons</taxon>
        <taxon>Gunneridae</taxon>
        <taxon>Pentapetalae</taxon>
        <taxon>rosids</taxon>
        <taxon>fabids</taxon>
        <taxon>Fabales</taxon>
        <taxon>Fabaceae</taxon>
        <taxon>Papilionoideae</taxon>
        <taxon>50 kb inversion clade</taxon>
        <taxon>NPAAA clade</taxon>
        <taxon>indigoferoid/millettioid clade</taxon>
        <taxon>Phaseoleae</taxon>
        <taxon>Glycine</taxon>
        <taxon>Glycine subgen. Soja</taxon>
    </lineage>
</organism>
<dbReference type="Proteomes" id="UP000053555">
    <property type="component" value="Unassembled WGS sequence"/>
</dbReference>
<protein>
    <submittedName>
        <fullName evidence="1">Uncharacterized protein</fullName>
    </submittedName>
</protein>
<dbReference type="AlphaFoldDB" id="A0A0B2Q861"/>
<gene>
    <name evidence="1" type="ORF">glysoja_049091</name>
</gene>
<proteinExistence type="predicted"/>
<dbReference type="EMBL" id="KN660692">
    <property type="protein sequence ID" value="KHN15992.1"/>
    <property type="molecule type" value="Genomic_DNA"/>
</dbReference>
<reference evidence="1" key="1">
    <citation type="submission" date="2014-07" db="EMBL/GenBank/DDBJ databases">
        <title>Identification of a novel salt tolerance gene in wild soybean by whole-genome sequencing.</title>
        <authorList>
            <person name="Lam H.-M."/>
            <person name="Qi X."/>
            <person name="Li M.-W."/>
            <person name="Liu X."/>
            <person name="Xie M."/>
            <person name="Ni M."/>
            <person name="Xu X."/>
        </authorList>
    </citation>
    <scope>NUCLEOTIDE SEQUENCE [LARGE SCALE GENOMIC DNA]</scope>
    <source>
        <tissue evidence="1">Root</tissue>
    </source>
</reference>
<name>A0A0B2Q861_GLYSO</name>